<evidence type="ECO:0000256" key="7">
    <source>
        <dbReference type="ARBA" id="ARBA00037814"/>
    </source>
</evidence>
<feature type="region of interest" description="Disordered" evidence="8">
    <location>
        <begin position="598"/>
        <end position="645"/>
    </location>
</feature>
<keyword evidence="9" id="KW-1133">Transmembrane helix</keyword>
<evidence type="ECO:0000313" key="14">
    <source>
        <dbReference type="EMBL" id="EXJ87323.1"/>
    </source>
</evidence>
<organism evidence="14 15">
    <name type="scientific">Capronia epimyces CBS 606.96</name>
    <dbReference type="NCBI Taxonomy" id="1182542"/>
    <lineage>
        <taxon>Eukaryota</taxon>
        <taxon>Fungi</taxon>
        <taxon>Dikarya</taxon>
        <taxon>Ascomycota</taxon>
        <taxon>Pezizomycotina</taxon>
        <taxon>Eurotiomycetes</taxon>
        <taxon>Chaetothyriomycetidae</taxon>
        <taxon>Chaetothyriales</taxon>
        <taxon>Herpotrichiellaceae</taxon>
        <taxon>Capronia</taxon>
    </lineage>
</organism>
<evidence type="ECO:0000313" key="15">
    <source>
        <dbReference type="Proteomes" id="UP000019478"/>
    </source>
</evidence>
<evidence type="ECO:0000256" key="2">
    <source>
        <dbReference type="ARBA" id="ARBA00022723"/>
    </source>
</evidence>
<dbReference type="InterPro" id="IPR002355">
    <property type="entry name" value="Cu_oxidase_Cu_BS"/>
</dbReference>
<feature type="domain" description="Plastocyanin-like" evidence="12">
    <location>
        <begin position="369"/>
        <end position="506"/>
    </location>
</feature>
<evidence type="ECO:0008006" key="16">
    <source>
        <dbReference type="Google" id="ProtNLM"/>
    </source>
</evidence>
<dbReference type="STRING" id="1182542.W9Y488"/>
<dbReference type="GO" id="GO:0004322">
    <property type="term" value="F:ferroxidase activity"/>
    <property type="evidence" value="ECO:0007669"/>
    <property type="project" value="TreeGrafter"/>
</dbReference>
<dbReference type="GO" id="GO:0033215">
    <property type="term" value="P:reductive iron assimilation"/>
    <property type="evidence" value="ECO:0007669"/>
    <property type="project" value="TreeGrafter"/>
</dbReference>
<feature type="signal peptide" evidence="10">
    <location>
        <begin position="1"/>
        <end position="19"/>
    </location>
</feature>
<evidence type="ECO:0000256" key="3">
    <source>
        <dbReference type="ARBA" id="ARBA00022729"/>
    </source>
</evidence>
<feature type="transmembrane region" description="Helical" evidence="9">
    <location>
        <begin position="565"/>
        <end position="585"/>
    </location>
</feature>
<dbReference type="CDD" id="cd13899">
    <property type="entry name" value="CuRO_3_Fet3p"/>
    <property type="match status" value="1"/>
</dbReference>
<dbReference type="SUPFAM" id="SSF49503">
    <property type="entry name" value="Cupredoxins"/>
    <property type="match status" value="3"/>
</dbReference>
<dbReference type="Pfam" id="PF07732">
    <property type="entry name" value="Cu-oxidase_3"/>
    <property type="match status" value="1"/>
</dbReference>
<evidence type="ECO:0000259" key="13">
    <source>
        <dbReference type="Pfam" id="PF07732"/>
    </source>
</evidence>
<keyword evidence="9" id="KW-0472">Membrane</keyword>
<dbReference type="CDD" id="cd13851">
    <property type="entry name" value="CuRO_1_Fet3p"/>
    <property type="match status" value="1"/>
</dbReference>
<protein>
    <recommendedName>
        <fullName evidence="16">Iron transport multicopper oxidase FET3</fullName>
    </recommendedName>
</protein>
<keyword evidence="9" id="KW-0812">Transmembrane</keyword>
<dbReference type="PROSITE" id="PS00080">
    <property type="entry name" value="MULTICOPPER_OXIDASE2"/>
    <property type="match status" value="1"/>
</dbReference>
<dbReference type="AlphaFoldDB" id="W9Y488"/>
<dbReference type="EMBL" id="AMGY01000003">
    <property type="protein sequence ID" value="EXJ87323.1"/>
    <property type="molecule type" value="Genomic_DNA"/>
</dbReference>
<comment type="similarity">
    <text evidence="1">Belongs to the multicopper oxidase family.</text>
</comment>
<dbReference type="InterPro" id="IPR045087">
    <property type="entry name" value="Cu-oxidase_fam"/>
</dbReference>
<evidence type="ECO:0000256" key="9">
    <source>
        <dbReference type="SAM" id="Phobius"/>
    </source>
</evidence>
<keyword evidence="6" id="KW-0325">Glycoprotein</keyword>
<evidence type="ECO:0000256" key="8">
    <source>
        <dbReference type="SAM" id="MobiDB-lite"/>
    </source>
</evidence>
<dbReference type="InterPro" id="IPR008972">
    <property type="entry name" value="Cupredoxin"/>
</dbReference>
<proteinExistence type="inferred from homology"/>
<dbReference type="InterPro" id="IPR011707">
    <property type="entry name" value="Cu-oxidase-like_N"/>
</dbReference>
<dbReference type="FunFam" id="2.60.40.420:FF:000022">
    <property type="entry name" value="FET5p Multicopper oxidase"/>
    <property type="match status" value="1"/>
</dbReference>
<keyword evidence="15" id="KW-1185">Reference proteome</keyword>
<dbReference type="InterPro" id="IPR033138">
    <property type="entry name" value="Cu_oxidase_CS"/>
</dbReference>
<feature type="domain" description="Plastocyanin-like" evidence="13">
    <location>
        <begin position="28"/>
        <end position="144"/>
    </location>
</feature>
<evidence type="ECO:0000256" key="10">
    <source>
        <dbReference type="SAM" id="SignalP"/>
    </source>
</evidence>
<feature type="compositionally biased region" description="Polar residues" evidence="8">
    <location>
        <begin position="617"/>
        <end position="633"/>
    </location>
</feature>
<dbReference type="PANTHER" id="PTHR11709">
    <property type="entry name" value="MULTI-COPPER OXIDASE"/>
    <property type="match status" value="1"/>
</dbReference>
<sequence>MALSFLLVIFSLLLSFARAGTRVYNFTVGWVLANPDGQLDRPTIGINGQWPLPRIEATVGDRVIVNVKNDLGNQSTSLHFHGLYMNGTTHMDGVGGVTQCPIPPGSSFQYDFNITQAGTYWYHSHVSSQYPDGLRGPLVIHDPESPYADLYDEELVLTLSDWYHASMSDLVKKFMSVTNPTGAEPGKFTWFQYTDPFSALMNDTQNLKISIKPGRTYFLRIINMAAFAAQYFWIEGHTFRIIEVDGIYHEPAEASMLYLTAGQRYGVLLTTLNETDSNYAIVGSMDQDLFDQIPPGLNPNVTSFLVYDESKPVPTPKEIESFEPFDDMHLVPTDGEEPYEDPDLVVQLDVVMDNLGDGANYAFFSGITYVQPKVPSLYTALTTGDLAADPTVYGVNTQPHVLGHNDIIEIVLNNRDDGKHPFHLHGHAFQAVVRSNESAGDYDSALVLNGTVQLPRQPMKRDTLLVRPNGHAVMRFRSDNPGVWLFHCHIEWHVESGLIMTFVESPLTLQRTISIPADHLSACTATDPAWPTAGNAAGRTESLLDLSDAPKPPAPLPDGFTTKGIVAMAFSILAGLLGTGVVAWYGMSEMADLAREQERVSVAEEAENAPDTDTDTDAQVLSRTNTEASQSTPLLGVHDRAEQYR</sequence>
<dbReference type="Pfam" id="PF00394">
    <property type="entry name" value="Cu-oxidase"/>
    <property type="match status" value="1"/>
</dbReference>
<evidence type="ECO:0000259" key="11">
    <source>
        <dbReference type="Pfam" id="PF00394"/>
    </source>
</evidence>
<dbReference type="eggNOG" id="KOG1263">
    <property type="taxonomic scope" value="Eukaryota"/>
</dbReference>
<dbReference type="Gene3D" id="2.60.40.420">
    <property type="entry name" value="Cupredoxins - blue copper proteins"/>
    <property type="match status" value="3"/>
</dbReference>
<dbReference type="FunFam" id="2.60.40.420:FF:000024">
    <property type="entry name" value="FET5p Multicopper oxidase"/>
    <property type="match status" value="1"/>
</dbReference>
<evidence type="ECO:0000256" key="6">
    <source>
        <dbReference type="ARBA" id="ARBA00023180"/>
    </source>
</evidence>
<gene>
    <name evidence="14" type="ORF">A1O3_04282</name>
</gene>
<dbReference type="GeneID" id="19168402"/>
<dbReference type="InterPro" id="IPR001117">
    <property type="entry name" value="Cu-oxidase_2nd"/>
</dbReference>
<dbReference type="HOGENOM" id="CLU_006504_7_3_1"/>
<dbReference type="InterPro" id="IPR044130">
    <property type="entry name" value="CuRO_2_Fet3-like"/>
</dbReference>
<keyword evidence="2" id="KW-0479">Metal-binding</keyword>
<dbReference type="Proteomes" id="UP000019478">
    <property type="component" value="Unassembled WGS sequence"/>
</dbReference>
<dbReference type="InterPro" id="IPR011706">
    <property type="entry name" value="Cu-oxidase_C"/>
</dbReference>
<reference evidence="14 15" key="1">
    <citation type="submission" date="2013-03" db="EMBL/GenBank/DDBJ databases">
        <title>The Genome Sequence of Capronia epimyces CBS 606.96.</title>
        <authorList>
            <consortium name="The Broad Institute Genomics Platform"/>
            <person name="Cuomo C."/>
            <person name="de Hoog S."/>
            <person name="Gorbushina A."/>
            <person name="Walker B."/>
            <person name="Young S.K."/>
            <person name="Zeng Q."/>
            <person name="Gargeya S."/>
            <person name="Fitzgerald M."/>
            <person name="Haas B."/>
            <person name="Abouelleil A."/>
            <person name="Allen A.W."/>
            <person name="Alvarado L."/>
            <person name="Arachchi H.M."/>
            <person name="Berlin A.M."/>
            <person name="Chapman S.B."/>
            <person name="Gainer-Dewar J."/>
            <person name="Goldberg J."/>
            <person name="Griggs A."/>
            <person name="Gujja S."/>
            <person name="Hansen M."/>
            <person name="Howarth C."/>
            <person name="Imamovic A."/>
            <person name="Ireland A."/>
            <person name="Larimer J."/>
            <person name="McCowan C."/>
            <person name="Murphy C."/>
            <person name="Pearson M."/>
            <person name="Poon T.W."/>
            <person name="Priest M."/>
            <person name="Roberts A."/>
            <person name="Saif S."/>
            <person name="Shea T."/>
            <person name="Sisk P."/>
            <person name="Sykes S."/>
            <person name="Wortman J."/>
            <person name="Nusbaum C."/>
            <person name="Birren B."/>
        </authorList>
    </citation>
    <scope>NUCLEOTIDE SEQUENCE [LARGE SCALE GENOMIC DNA]</scope>
    <source>
        <strain evidence="14 15">CBS 606.96</strain>
    </source>
</reference>
<dbReference type="PROSITE" id="PS00079">
    <property type="entry name" value="MULTICOPPER_OXIDASE1"/>
    <property type="match status" value="2"/>
</dbReference>
<evidence type="ECO:0000256" key="5">
    <source>
        <dbReference type="ARBA" id="ARBA00023008"/>
    </source>
</evidence>
<name>W9Y488_9EURO</name>
<dbReference type="RefSeq" id="XP_007732602.1">
    <property type="nucleotide sequence ID" value="XM_007734412.1"/>
</dbReference>
<keyword evidence="3 10" id="KW-0732">Signal</keyword>
<keyword evidence="5" id="KW-0186">Copper</keyword>
<dbReference type="CDD" id="cd13877">
    <property type="entry name" value="CuRO_2_Fet3p_like"/>
    <property type="match status" value="1"/>
</dbReference>
<dbReference type="Pfam" id="PF07731">
    <property type="entry name" value="Cu-oxidase_2"/>
    <property type="match status" value="1"/>
</dbReference>
<evidence type="ECO:0000256" key="4">
    <source>
        <dbReference type="ARBA" id="ARBA00023002"/>
    </source>
</evidence>
<comment type="subcellular location">
    <subcellularLocation>
        <location evidence="7">Cell membrane</location>
        <topology evidence="7">Single-pass type I membrane protein</topology>
        <orientation evidence="7">Extracellular side</orientation>
    </subcellularLocation>
</comment>
<feature type="chain" id="PRO_5004932486" description="Iron transport multicopper oxidase FET3" evidence="10">
    <location>
        <begin position="20"/>
        <end position="645"/>
    </location>
</feature>
<feature type="compositionally biased region" description="Acidic residues" evidence="8">
    <location>
        <begin position="604"/>
        <end position="616"/>
    </location>
</feature>
<evidence type="ECO:0000256" key="1">
    <source>
        <dbReference type="ARBA" id="ARBA00010609"/>
    </source>
</evidence>
<dbReference type="GO" id="GO:0005507">
    <property type="term" value="F:copper ion binding"/>
    <property type="evidence" value="ECO:0007669"/>
    <property type="project" value="InterPro"/>
</dbReference>
<keyword evidence="4" id="KW-0560">Oxidoreductase</keyword>
<comment type="caution">
    <text evidence="14">The sequence shown here is derived from an EMBL/GenBank/DDBJ whole genome shotgun (WGS) entry which is preliminary data.</text>
</comment>
<dbReference type="GO" id="GO:0010106">
    <property type="term" value="P:cellular response to iron ion starvation"/>
    <property type="evidence" value="ECO:0007669"/>
    <property type="project" value="TreeGrafter"/>
</dbReference>
<dbReference type="OrthoDB" id="2121828at2759"/>
<accession>W9Y488</accession>
<evidence type="ECO:0000259" key="12">
    <source>
        <dbReference type="Pfam" id="PF07731"/>
    </source>
</evidence>
<feature type="domain" description="Plastocyanin-like" evidence="11">
    <location>
        <begin position="153"/>
        <end position="309"/>
    </location>
</feature>
<dbReference type="GO" id="GO:0033573">
    <property type="term" value="C:high-affinity iron permease complex"/>
    <property type="evidence" value="ECO:0007669"/>
    <property type="project" value="TreeGrafter"/>
</dbReference>
<dbReference type="PANTHER" id="PTHR11709:SF361">
    <property type="entry name" value="IRON TRANSPORT MULTICOPPER OXIDASE FET3"/>
    <property type="match status" value="1"/>
</dbReference>